<keyword evidence="1" id="KW-0175">Coiled coil</keyword>
<dbReference type="InterPro" id="IPR013785">
    <property type="entry name" value="Aldolase_TIM"/>
</dbReference>
<dbReference type="EMBL" id="DVNG01000054">
    <property type="protein sequence ID" value="HIU50124.1"/>
    <property type="molecule type" value="Genomic_DNA"/>
</dbReference>
<organism evidence="4 5">
    <name type="scientific">Candidatus Limousia pullorum</name>
    <dbReference type="NCBI Taxonomy" id="2840860"/>
    <lineage>
        <taxon>Bacteria</taxon>
        <taxon>Bacillati</taxon>
        <taxon>Bacillota</taxon>
        <taxon>Clostridia</taxon>
        <taxon>Eubacteriales</taxon>
        <taxon>Oscillospiraceae</taxon>
        <taxon>Oscillospiraceae incertae sedis</taxon>
        <taxon>Candidatus Limousia</taxon>
    </lineage>
</organism>
<dbReference type="Pfam" id="PF19238">
    <property type="entry name" value="Radical_SAM_2"/>
    <property type="match status" value="1"/>
</dbReference>
<feature type="domain" description="Putative radical SAM N-terminal" evidence="3">
    <location>
        <begin position="68"/>
        <end position="214"/>
    </location>
</feature>
<dbReference type="SUPFAM" id="SSF50156">
    <property type="entry name" value="PDZ domain-like"/>
    <property type="match status" value="1"/>
</dbReference>
<dbReference type="AlphaFoldDB" id="A0A9D1LY50"/>
<comment type="caution">
    <text evidence="4">The sequence shown here is derived from an EMBL/GenBank/DDBJ whole genome shotgun (WGS) entry which is preliminary data.</text>
</comment>
<evidence type="ECO:0000259" key="2">
    <source>
        <dbReference type="Pfam" id="PF04459"/>
    </source>
</evidence>
<dbReference type="SUPFAM" id="SSF102114">
    <property type="entry name" value="Radical SAM enzymes"/>
    <property type="match status" value="1"/>
</dbReference>
<proteinExistence type="predicted"/>
<gene>
    <name evidence="4" type="ORF">IAD22_03820</name>
</gene>
<reference evidence="4" key="2">
    <citation type="journal article" date="2021" name="PeerJ">
        <title>Extensive microbial diversity within the chicken gut microbiome revealed by metagenomics and culture.</title>
        <authorList>
            <person name="Gilroy R."/>
            <person name="Ravi A."/>
            <person name="Getino M."/>
            <person name="Pursley I."/>
            <person name="Horton D.L."/>
            <person name="Alikhan N.F."/>
            <person name="Baker D."/>
            <person name="Gharbi K."/>
            <person name="Hall N."/>
            <person name="Watson M."/>
            <person name="Adriaenssens E.M."/>
            <person name="Foster-Nyarko E."/>
            <person name="Jarju S."/>
            <person name="Secka A."/>
            <person name="Antonio M."/>
            <person name="Oren A."/>
            <person name="Chaudhuri R.R."/>
            <person name="La Ragione R."/>
            <person name="Hildebrand F."/>
            <person name="Pallen M.J."/>
        </authorList>
    </citation>
    <scope>NUCLEOTIDE SEQUENCE</scope>
    <source>
        <strain evidence="4">ChiGjej1B1-1684</strain>
    </source>
</reference>
<dbReference type="InterPro" id="IPR036034">
    <property type="entry name" value="PDZ_sf"/>
</dbReference>
<feature type="domain" description="DUF512" evidence="2">
    <location>
        <begin position="217"/>
        <end position="428"/>
    </location>
</feature>
<dbReference type="InterPro" id="IPR058240">
    <property type="entry name" value="rSAM_sf"/>
</dbReference>
<name>A0A9D1LY50_9FIRM</name>
<sequence length="445" mass="50044">MAVLIKAVTKNSHGEKHGILSGEYLVSINGNEIMDVLDYRFYQINRELNLEIRSQSGETRNVTIKKPEYDEIGFEFETYLMDKQRSCRNKCIFCFIDQLPKGMRESLYFKDDDSRLSFLFGNYVTLTNLTEHEISRIIKMHISPINVSVHTTNPELRVKMMGNRFAGESLSILKRLADAGIQLNCQIVACPGINDGEELVRTLTDLEKLNVNMTAVVPVGLTDYREGLFELTPYNPKTAGETLDIIESFGDRCVEKYGRRIFYAADELYIKAGREIPPAEYYEDFPALDNGVGLIALLKDELSYAVEEYTETAENYKEEAAKVKGKVTIACGESVRPFLDDMLNVVRDVFENIQINVVAVKNKFFGGGVNVSGLVVGRDLIDTLKNVDIGDRLLIPSVMLRFDGEVFLDDTTLEDVERELCVPVFPVNNGGQDLLDAVISSGRSD</sequence>
<dbReference type="InterPro" id="IPR007549">
    <property type="entry name" value="DUF512"/>
</dbReference>
<dbReference type="InterPro" id="IPR045375">
    <property type="entry name" value="Put_radical_SAM-like_N"/>
</dbReference>
<evidence type="ECO:0000256" key="1">
    <source>
        <dbReference type="SAM" id="Coils"/>
    </source>
</evidence>
<dbReference type="Proteomes" id="UP000824118">
    <property type="component" value="Unassembled WGS sequence"/>
</dbReference>
<evidence type="ECO:0000259" key="3">
    <source>
        <dbReference type="Pfam" id="PF19238"/>
    </source>
</evidence>
<protein>
    <submittedName>
        <fullName evidence="4">DUF512 domain-containing protein</fullName>
    </submittedName>
</protein>
<dbReference type="Gene3D" id="2.30.42.10">
    <property type="match status" value="1"/>
</dbReference>
<accession>A0A9D1LY50</accession>
<feature type="coiled-coil region" evidence="1">
    <location>
        <begin position="299"/>
        <end position="326"/>
    </location>
</feature>
<reference evidence="4" key="1">
    <citation type="submission" date="2020-10" db="EMBL/GenBank/DDBJ databases">
        <authorList>
            <person name="Gilroy R."/>
        </authorList>
    </citation>
    <scope>NUCLEOTIDE SEQUENCE</scope>
    <source>
        <strain evidence="4">ChiGjej1B1-1684</strain>
    </source>
</reference>
<evidence type="ECO:0000313" key="5">
    <source>
        <dbReference type="Proteomes" id="UP000824118"/>
    </source>
</evidence>
<dbReference type="Pfam" id="PF04459">
    <property type="entry name" value="DUF512"/>
    <property type="match status" value="1"/>
</dbReference>
<dbReference type="Gene3D" id="3.20.20.70">
    <property type="entry name" value="Aldolase class I"/>
    <property type="match status" value="1"/>
</dbReference>
<evidence type="ECO:0000313" key="4">
    <source>
        <dbReference type="EMBL" id="HIU50124.1"/>
    </source>
</evidence>